<sequence length="639" mass="70965">METQGKPPPPSSQRGPVLHIVVVGFHHKKGCQVEFSYPPLIPGEGHDSHSLPEEWKYLPFLALPDGAHNYQEDTVFFHLPPRCGDRTTIYGVSCYRQIEAKALKVRQADVTRETVQKSVCVLSQLPLYGLLQAKLQLITHAYFEEKDFSQISILKVTFQYILIHFTNEFVLNVLGLSPRDLVLQFRHKVRFLYVANKVLFYISPVNRLVGALMTVLSLFPGMIEHGLTDSSQYRPRKSVSEDTGLREVTPPLDDYVSVSVADISNTNSGVGEEGRKLSGNHVWEAQKTDVPLSHSEKNCNGSQSSNGTGQHLKPPSRTSPESSESDWETLDPSILEDTNLKEGEHENMTSEQTEILSKESPTSESPPITVQPQAKTGHVVLVPGLISGLEEDQYGMPLAIFTKGYLCLPYMALQQHHLLSDVTVRGFVAGATNILFRQQKHLSDAIVEIEEALVQIHDPELRKILNLTTADLRFADYLVKHVTENRDDVFLDGTGWEGGDEWIRAQFGAYLHALLAAVLQPDNEKILSDFGTAFVATWKNTHNYRVWNSNKHPALAEVNSSHPFQGQYSVSDVKLRLSHSVQNSERGKKIGTAMVNTSRNVVQTGKAVGQSVGGAFTNAKSAMSSWLSTFTQSTQGLGD</sequence>
<evidence type="ECO:0000256" key="1">
    <source>
        <dbReference type="ARBA" id="ARBA00038178"/>
    </source>
</evidence>
<feature type="region of interest" description="Disordered" evidence="2">
    <location>
        <begin position="289"/>
        <end position="372"/>
    </location>
</feature>
<protein>
    <recommendedName>
        <fullName evidence="3">UDENN domain-containing protein</fullName>
    </recommendedName>
</protein>
<dbReference type="GO" id="GO:0005737">
    <property type="term" value="C:cytoplasm"/>
    <property type="evidence" value="ECO:0007669"/>
    <property type="project" value="TreeGrafter"/>
</dbReference>
<dbReference type="Proteomes" id="UP000472274">
    <property type="component" value="Unplaced"/>
</dbReference>
<evidence type="ECO:0000313" key="5">
    <source>
        <dbReference type="Proteomes" id="UP000472274"/>
    </source>
</evidence>
<dbReference type="InterPro" id="IPR018307">
    <property type="entry name" value="ABL9/DENND6_dom"/>
</dbReference>
<feature type="compositionally biased region" description="Polar residues" evidence="2">
    <location>
        <begin position="349"/>
        <end position="372"/>
    </location>
</feature>
<evidence type="ECO:0000256" key="2">
    <source>
        <dbReference type="SAM" id="MobiDB-lite"/>
    </source>
</evidence>
<keyword evidence="5" id="KW-1185">Reference proteome</keyword>
<dbReference type="AlphaFoldDB" id="A0A674J3B8"/>
<feature type="domain" description="UDENN" evidence="3">
    <location>
        <begin position="18"/>
        <end position="591"/>
    </location>
</feature>
<comment type="similarity">
    <text evidence="1">Belongs to the AVL9 family.</text>
</comment>
<evidence type="ECO:0000259" key="3">
    <source>
        <dbReference type="PROSITE" id="PS50211"/>
    </source>
</evidence>
<gene>
    <name evidence="4" type="primary">LOC112104948</name>
</gene>
<feature type="compositionally biased region" description="Polar residues" evidence="2">
    <location>
        <begin position="298"/>
        <end position="309"/>
    </location>
</feature>
<dbReference type="PROSITE" id="PS50211">
    <property type="entry name" value="DENN"/>
    <property type="match status" value="1"/>
</dbReference>
<proteinExistence type="inferred from homology"/>
<feature type="compositionally biased region" description="Basic and acidic residues" evidence="2">
    <location>
        <begin position="338"/>
        <end position="348"/>
    </location>
</feature>
<dbReference type="GeneTree" id="ENSGT00390000010255"/>
<dbReference type="Pfam" id="PF09794">
    <property type="entry name" value="Avl9"/>
    <property type="match status" value="1"/>
</dbReference>
<dbReference type="InterPro" id="IPR037516">
    <property type="entry name" value="Tripartite_DENN"/>
</dbReference>
<dbReference type="PANTHER" id="PTHR31017">
    <property type="entry name" value="LATE SECRETORY PATHWAY PROTEIN AVL9-RELATED"/>
    <property type="match status" value="1"/>
</dbReference>
<dbReference type="Ensembl" id="ENSTMTT00000014923.1">
    <property type="protein sequence ID" value="ENSTMTP00000014432.1"/>
    <property type="gene ID" value="ENSTMTG00000009600.1"/>
</dbReference>
<accession>A0A674J3B8</accession>
<dbReference type="InterPro" id="IPR051731">
    <property type="entry name" value="DENND11/AVL9_GEFs"/>
</dbReference>
<reference evidence="4" key="1">
    <citation type="submission" date="2025-08" db="UniProtKB">
        <authorList>
            <consortium name="Ensembl"/>
        </authorList>
    </citation>
    <scope>IDENTIFICATION</scope>
</reference>
<organism evidence="4 5">
    <name type="scientific">Terrapene triunguis</name>
    <name type="common">Three-toed box turtle</name>
    <dbReference type="NCBI Taxonomy" id="2587831"/>
    <lineage>
        <taxon>Eukaryota</taxon>
        <taxon>Metazoa</taxon>
        <taxon>Chordata</taxon>
        <taxon>Craniata</taxon>
        <taxon>Vertebrata</taxon>
        <taxon>Euteleostomi</taxon>
        <taxon>Archelosauria</taxon>
        <taxon>Testudinata</taxon>
        <taxon>Testudines</taxon>
        <taxon>Cryptodira</taxon>
        <taxon>Durocryptodira</taxon>
        <taxon>Testudinoidea</taxon>
        <taxon>Emydidae</taxon>
        <taxon>Terrapene</taxon>
    </lineage>
</organism>
<reference evidence="4" key="2">
    <citation type="submission" date="2025-09" db="UniProtKB">
        <authorList>
            <consortium name="Ensembl"/>
        </authorList>
    </citation>
    <scope>IDENTIFICATION</scope>
</reference>
<dbReference type="PANTHER" id="PTHR31017:SF1">
    <property type="entry name" value="LATE SECRETORY PATHWAY PROTEIN AVL9 HOMOLOG"/>
    <property type="match status" value="1"/>
</dbReference>
<evidence type="ECO:0000313" key="4">
    <source>
        <dbReference type="Ensembl" id="ENSTMTP00000014432.1"/>
    </source>
</evidence>
<name>A0A674J3B8_9SAUR</name>